<accession>G3H2W3</accession>
<evidence type="ECO:0000313" key="2">
    <source>
        <dbReference type="Proteomes" id="UP000001075"/>
    </source>
</evidence>
<reference evidence="2" key="1">
    <citation type="journal article" date="2011" name="Nat. Biotechnol.">
        <title>The genomic sequence of the Chinese hamster ovary (CHO)-K1 cell line.</title>
        <authorList>
            <person name="Xu X."/>
            <person name="Nagarajan H."/>
            <person name="Lewis N.E."/>
            <person name="Pan S."/>
            <person name="Cai Z."/>
            <person name="Liu X."/>
            <person name="Chen W."/>
            <person name="Xie M."/>
            <person name="Wang W."/>
            <person name="Hammond S."/>
            <person name="Andersen M.R."/>
            <person name="Neff N."/>
            <person name="Passarelli B."/>
            <person name="Koh W."/>
            <person name="Fan H.C."/>
            <person name="Wang J."/>
            <person name="Gui Y."/>
            <person name="Lee K.H."/>
            <person name="Betenbaugh M.J."/>
            <person name="Quake S.R."/>
            <person name="Famili I."/>
            <person name="Palsson B.O."/>
            <person name="Wang J."/>
        </authorList>
    </citation>
    <scope>NUCLEOTIDE SEQUENCE [LARGE SCALE GENOMIC DNA]</scope>
    <source>
        <strain evidence="2">CHO K1 cell line</strain>
    </source>
</reference>
<dbReference type="EMBL" id="JH000120">
    <property type="protein sequence ID" value="EGV94800.1"/>
    <property type="molecule type" value="Genomic_DNA"/>
</dbReference>
<name>G3H2W3_CRIGR</name>
<organism evidence="1 2">
    <name type="scientific">Cricetulus griseus</name>
    <name type="common">Chinese hamster</name>
    <name type="synonym">Cricetulus barabensis griseus</name>
    <dbReference type="NCBI Taxonomy" id="10029"/>
    <lineage>
        <taxon>Eukaryota</taxon>
        <taxon>Metazoa</taxon>
        <taxon>Chordata</taxon>
        <taxon>Craniata</taxon>
        <taxon>Vertebrata</taxon>
        <taxon>Euteleostomi</taxon>
        <taxon>Mammalia</taxon>
        <taxon>Eutheria</taxon>
        <taxon>Euarchontoglires</taxon>
        <taxon>Glires</taxon>
        <taxon>Rodentia</taxon>
        <taxon>Myomorpha</taxon>
        <taxon>Muroidea</taxon>
        <taxon>Cricetidae</taxon>
        <taxon>Cricetinae</taxon>
        <taxon>Cricetulus</taxon>
    </lineage>
</organism>
<proteinExistence type="predicted"/>
<dbReference type="AlphaFoldDB" id="G3H2W3"/>
<gene>
    <name evidence="1" type="ORF">I79_004566</name>
</gene>
<protein>
    <submittedName>
        <fullName evidence="1">Uncharacterized protein</fullName>
    </submittedName>
</protein>
<dbReference type="InParanoid" id="G3H2W3"/>
<evidence type="ECO:0000313" key="1">
    <source>
        <dbReference type="EMBL" id="EGV94800.1"/>
    </source>
</evidence>
<sequence length="74" mass="8669">MLYFLRRRCSMTVQGQRRNRLQNAEKKSWGIALKMPLYWLFTWGVWEGQKVVCVPTHTICAADQPSVFFIATCT</sequence>
<dbReference type="Proteomes" id="UP000001075">
    <property type="component" value="Unassembled WGS sequence"/>
</dbReference>